<evidence type="ECO:0000259" key="10">
    <source>
        <dbReference type="PROSITE" id="PS50929"/>
    </source>
</evidence>
<dbReference type="RefSeq" id="WP_183578418.1">
    <property type="nucleotide sequence ID" value="NZ_JACHXJ010000001.1"/>
</dbReference>
<evidence type="ECO:0000256" key="6">
    <source>
        <dbReference type="ARBA" id="ARBA00022989"/>
    </source>
</evidence>
<comment type="subcellular location">
    <subcellularLocation>
        <location evidence="1">Cell membrane</location>
        <topology evidence="1">Multi-pass membrane protein</topology>
    </subcellularLocation>
</comment>
<dbReference type="EC" id="3.6.3.-" evidence="11"/>
<dbReference type="Gene3D" id="3.40.50.300">
    <property type="entry name" value="P-loop containing nucleotide triphosphate hydrolases"/>
    <property type="match status" value="1"/>
</dbReference>
<dbReference type="InterPro" id="IPR011527">
    <property type="entry name" value="ABC1_TM_dom"/>
</dbReference>
<dbReference type="InterPro" id="IPR036640">
    <property type="entry name" value="ABC1_TM_sf"/>
</dbReference>
<dbReference type="PANTHER" id="PTHR43394">
    <property type="entry name" value="ATP-DEPENDENT PERMEASE MDL1, MITOCHONDRIAL"/>
    <property type="match status" value="1"/>
</dbReference>
<dbReference type="EMBL" id="JACHXJ010000001">
    <property type="protein sequence ID" value="MBB3125991.1"/>
    <property type="molecule type" value="Genomic_DNA"/>
</dbReference>
<feature type="transmembrane region" description="Helical" evidence="8">
    <location>
        <begin position="167"/>
        <end position="184"/>
    </location>
</feature>
<dbReference type="InterPro" id="IPR003439">
    <property type="entry name" value="ABC_transporter-like_ATP-bd"/>
</dbReference>
<dbReference type="Pfam" id="PF00005">
    <property type="entry name" value="ABC_tran"/>
    <property type="match status" value="1"/>
</dbReference>
<dbReference type="Gene3D" id="1.20.1560.10">
    <property type="entry name" value="ABC transporter type 1, transmembrane domain"/>
    <property type="match status" value="1"/>
</dbReference>
<keyword evidence="4" id="KW-0547">Nucleotide-binding</keyword>
<dbReference type="InterPro" id="IPR017871">
    <property type="entry name" value="ABC_transporter-like_CS"/>
</dbReference>
<dbReference type="PROSITE" id="PS00211">
    <property type="entry name" value="ABC_TRANSPORTER_1"/>
    <property type="match status" value="1"/>
</dbReference>
<dbReference type="GO" id="GO:0016887">
    <property type="term" value="F:ATP hydrolysis activity"/>
    <property type="evidence" value="ECO:0007669"/>
    <property type="project" value="InterPro"/>
</dbReference>
<evidence type="ECO:0000256" key="1">
    <source>
        <dbReference type="ARBA" id="ARBA00004651"/>
    </source>
</evidence>
<feature type="transmembrane region" description="Helical" evidence="8">
    <location>
        <begin position="245"/>
        <end position="266"/>
    </location>
</feature>
<reference evidence="11 12" key="1">
    <citation type="submission" date="2020-08" db="EMBL/GenBank/DDBJ databases">
        <title>Genomic Encyclopedia of Type Strains, Phase III (KMG-III): the genomes of soil and plant-associated and newly described type strains.</title>
        <authorList>
            <person name="Whitman W."/>
        </authorList>
    </citation>
    <scope>NUCLEOTIDE SEQUENCE [LARGE SCALE GENOMIC DNA]</scope>
    <source>
        <strain evidence="11 12">CECT 5831</strain>
    </source>
</reference>
<feature type="transmembrane region" description="Helical" evidence="8">
    <location>
        <begin position="17"/>
        <end position="38"/>
    </location>
</feature>
<keyword evidence="5 11" id="KW-0067">ATP-binding</keyword>
<name>A0A839TH19_9BACL</name>
<dbReference type="AlphaFoldDB" id="A0A839TH19"/>
<evidence type="ECO:0000256" key="5">
    <source>
        <dbReference type="ARBA" id="ARBA00022840"/>
    </source>
</evidence>
<organism evidence="11 12">
    <name type="scientific">Paenibacillus rhizosphaerae</name>
    <dbReference type="NCBI Taxonomy" id="297318"/>
    <lineage>
        <taxon>Bacteria</taxon>
        <taxon>Bacillati</taxon>
        <taxon>Bacillota</taxon>
        <taxon>Bacilli</taxon>
        <taxon>Bacillales</taxon>
        <taxon>Paenibacillaceae</taxon>
        <taxon>Paenibacillus</taxon>
    </lineage>
</organism>
<feature type="transmembrane region" description="Helical" evidence="8">
    <location>
        <begin position="144"/>
        <end position="161"/>
    </location>
</feature>
<comment type="caution">
    <text evidence="11">The sequence shown here is derived from an EMBL/GenBank/DDBJ whole genome shotgun (WGS) entry which is preliminary data.</text>
</comment>
<dbReference type="GO" id="GO:0015421">
    <property type="term" value="F:ABC-type oligopeptide transporter activity"/>
    <property type="evidence" value="ECO:0007669"/>
    <property type="project" value="TreeGrafter"/>
</dbReference>
<sequence length="582" mass="65634">MEYWKAYYRFVKPYTKWIICTLIIGMIKFGIPLTLPMILKYVVDDLLLNPNMRVSEQVTRLFLILGGALVLFIIVRGPVEYLRQYFAQLITSRILFDMRNRLYAHLQRLSLRYYQNTKVGEAISRFINDVEQTKNIVEVGMMNIWLDMFTLLIVLGVMLYLNPVLTLVSIAILPLYGIAVNVLYKRLKKLTKDRSQALAGIQAYLHERIQGISVIRSFTLERFDHKQFTGINQNFLNKALAQTRWNALTFSIINTLTDIAPLLVIGYGGYRVIHHDLTLGTFVAFFGYLDRLYAPLKRLINSSSVLTQASASLERVMELLKEPYDIVDAPNAKTLQGPVQHIAFDEVWFKYNEGSDWVLKDISLDIKHGQTVAFVGMSGGGKSSLISLIPRFYDIQQGSVTINGQDIRKLTLESLRGSIGMVLQDNFLFSGSVKDNILIGNPEAGMDEIQAAAVSANAHDFIMNLPDGYDTEVGERGVKLSGGQKQRLAIARVFLKNPDILVLDEATSALDLESEHLIQQALQSLASNRTTLIVAHRLSTITHADQIVVMEHGMITEQGTHAELMALEGSYARLYNVQHLEV</sequence>
<feature type="transmembrane region" description="Helical" evidence="8">
    <location>
        <begin position="58"/>
        <end position="75"/>
    </location>
</feature>
<evidence type="ECO:0000256" key="8">
    <source>
        <dbReference type="SAM" id="Phobius"/>
    </source>
</evidence>
<keyword evidence="7 8" id="KW-0472">Membrane</keyword>
<accession>A0A839TH19</accession>
<dbReference type="InterPro" id="IPR003593">
    <property type="entry name" value="AAA+_ATPase"/>
</dbReference>
<dbReference type="InterPro" id="IPR039421">
    <property type="entry name" value="Type_1_exporter"/>
</dbReference>
<evidence type="ECO:0000256" key="3">
    <source>
        <dbReference type="ARBA" id="ARBA00022692"/>
    </source>
</evidence>
<gene>
    <name evidence="11" type="ORF">FHS19_000645</name>
</gene>
<dbReference type="PROSITE" id="PS50893">
    <property type="entry name" value="ABC_TRANSPORTER_2"/>
    <property type="match status" value="1"/>
</dbReference>
<dbReference type="CDD" id="cd03251">
    <property type="entry name" value="ABCC_MsbA"/>
    <property type="match status" value="1"/>
</dbReference>
<dbReference type="Proteomes" id="UP000517523">
    <property type="component" value="Unassembled WGS sequence"/>
</dbReference>
<comment type="similarity">
    <text evidence="2">Belongs to the ABC transporter superfamily.</text>
</comment>
<dbReference type="PROSITE" id="PS50929">
    <property type="entry name" value="ABC_TM1F"/>
    <property type="match status" value="1"/>
</dbReference>
<protein>
    <submittedName>
        <fullName evidence="11">Subfamily B ATP-binding cassette protein MsbA</fullName>
        <ecNumber evidence="11">3.6.3.-</ecNumber>
    </submittedName>
</protein>
<dbReference type="Pfam" id="PF00664">
    <property type="entry name" value="ABC_membrane"/>
    <property type="match status" value="1"/>
</dbReference>
<feature type="domain" description="ABC transporter" evidence="9">
    <location>
        <begin position="342"/>
        <end position="577"/>
    </location>
</feature>
<dbReference type="SUPFAM" id="SSF52540">
    <property type="entry name" value="P-loop containing nucleoside triphosphate hydrolases"/>
    <property type="match status" value="1"/>
</dbReference>
<dbReference type="GO" id="GO:0005886">
    <property type="term" value="C:plasma membrane"/>
    <property type="evidence" value="ECO:0007669"/>
    <property type="project" value="UniProtKB-SubCell"/>
</dbReference>
<dbReference type="SMART" id="SM00382">
    <property type="entry name" value="AAA"/>
    <property type="match status" value="1"/>
</dbReference>
<keyword evidence="6 8" id="KW-1133">Transmembrane helix</keyword>
<proteinExistence type="inferred from homology"/>
<evidence type="ECO:0000256" key="4">
    <source>
        <dbReference type="ARBA" id="ARBA00022741"/>
    </source>
</evidence>
<dbReference type="FunFam" id="3.40.50.300:FF:000218">
    <property type="entry name" value="Multidrug ABC transporter ATP-binding protein"/>
    <property type="match status" value="1"/>
</dbReference>
<evidence type="ECO:0000256" key="2">
    <source>
        <dbReference type="ARBA" id="ARBA00005417"/>
    </source>
</evidence>
<keyword evidence="11" id="KW-0378">Hydrolase</keyword>
<dbReference type="PANTHER" id="PTHR43394:SF1">
    <property type="entry name" value="ATP-BINDING CASSETTE SUB-FAMILY B MEMBER 10, MITOCHONDRIAL"/>
    <property type="match status" value="1"/>
</dbReference>
<evidence type="ECO:0000313" key="11">
    <source>
        <dbReference type="EMBL" id="MBB3125991.1"/>
    </source>
</evidence>
<evidence type="ECO:0000259" key="9">
    <source>
        <dbReference type="PROSITE" id="PS50893"/>
    </source>
</evidence>
<dbReference type="InterPro" id="IPR027417">
    <property type="entry name" value="P-loop_NTPase"/>
</dbReference>
<keyword evidence="3 8" id="KW-0812">Transmembrane</keyword>
<evidence type="ECO:0000256" key="7">
    <source>
        <dbReference type="ARBA" id="ARBA00023136"/>
    </source>
</evidence>
<evidence type="ECO:0000313" key="12">
    <source>
        <dbReference type="Proteomes" id="UP000517523"/>
    </source>
</evidence>
<dbReference type="GO" id="GO:0005524">
    <property type="term" value="F:ATP binding"/>
    <property type="evidence" value="ECO:0007669"/>
    <property type="project" value="UniProtKB-KW"/>
</dbReference>
<dbReference type="SUPFAM" id="SSF90123">
    <property type="entry name" value="ABC transporter transmembrane region"/>
    <property type="match status" value="1"/>
</dbReference>
<feature type="domain" description="ABC transmembrane type-1" evidence="10">
    <location>
        <begin position="22"/>
        <end position="308"/>
    </location>
</feature>